<accession>A0A1Y2L1Y4</accession>
<dbReference type="SUPFAM" id="SSF103642">
    <property type="entry name" value="Sec-C motif"/>
    <property type="match status" value="1"/>
</dbReference>
<evidence type="ECO:0000259" key="1">
    <source>
        <dbReference type="Pfam" id="PF17775"/>
    </source>
</evidence>
<dbReference type="Pfam" id="PF17775">
    <property type="entry name" value="YchJ_M-like"/>
    <property type="match status" value="1"/>
</dbReference>
<keyword evidence="3" id="KW-1185">Reference proteome</keyword>
<dbReference type="AlphaFoldDB" id="A0A1Y2L1Y4"/>
<dbReference type="InterPro" id="IPR032710">
    <property type="entry name" value="NTF2-like_dom_sf"/>
</dbReference>
<dbReference type="Pfam" id="PF02810">
    <property type="entry name" value="SEC-C"/>
    <property type="match status" value="1"/>
</dbReference>
<comment type="caution">
    <text evidence="2">The sequence shown here is derived from an EMBL/GenBank/DDBJ whole genome shotgun (WGS) entry which is preliminary data.</text>
</comment>
<dbReference type="InterPro" id="IPR004027">
    <property type="entry name" value="SEC_C_motif"/>
</dbReference>
<dbReference type="PANTHER" id="PTHR33747">
    <property type="entry name" value="UPF0225 PROTEIN SCO1677"/>
    <property type="match status" value="1"/>
</dbReference>
<dbReference type="InterPro" id="IPR048469">
    <property type="entry name" value="YchJ-like_M"/>
</dbReference>
<feature type="domain" description="YchJ-like middle NTF2-like" evidence="1">
    <location>
        <begin position="29"/>
        <end position="126"/>
    </location>
</feature>
<organism evidence="2 3">
    <name type="scientific">Thalassospira mesophila</name>
    <dbReference type="NCBI Taxonomy" id="1293891"/>
    <lineage>
        <taxon>Bacteria</taxon>
        <taxon>Pseudomonadati</taxon>
        <taxon>Pseudomonadota</taxon>
        <taxon>Alphaproteobacteria</taxon>
        <taxon>Rhodospirillales</taxon>
        <taxon>Thalassospiraceae</taxon>
        <taxon>Thalassospira</taxon>
    </lineage>
</organism>
<sequence>MVSACPCGTERPYGQCCKPFHDNAQLPATAEQLMRSRYSAFALGLGHYLAHTVPAEKAATYNFDDIARQQTRWTSLEIVRTDAGSATDNVGYVEFIARFIENGQAGFQHEKSRFLRKNGKWLYIDGVNPLQSTRSAPSLNDATITQPASPVPEASLAGKTITTPTVGRNDPCPCGSGRKYKKCCGG</sequence>
<proteinExistence type="predicted"/>
<dbReference type="STRING" id="1293891.TMES_12460"/>
<dbReference type="EMBL" id="JFKA01000005">
    <property type="protein sequence ID" value="OSQ38064.1"/>
    <property type="molecule type" value="Genomic_DNA"/>
</dbReference>
<dbReference type="Gene3D" id="3.10.450.50">
    <property type="match status" value="1"/>
</dbReference>
<dbReference type="Proteomes" id="UP000193391">
    <property type="component" value="Unassembled WGS sequence"/>
</dbReference>
<evidence type="ECO:0000313" key="3">
    <source>
        <dbReference type="Proteomes" id="UP000193391"/>
    </source>
</evidence>
<gene>
    <name evidence="2" type="ORF">TMES_12460</name>
</gene>
<dbReference type="PANTHER" id="PTHR33747:SF1">
    <property type="entry name" value="ADENYLATE CYCLASE-ASSOCIATED CAP C-TERMINAL DOMAIN-CONTAINING PROTEIN"/>
    <property type="match status" value="1"/>
</dbReference>
<reference evidence="2 3" key="1">
    <citation type="submission" date="2014-03" db="EMBL/GenBank/DDBJ databases">
        <title>The draft genome sequence of Thalassospira mesophila JCM 18969.</title>
        <authorList>
            <person name="Lai Q."/>
            <person name="Shao Z."/>
        </authorList>
    </citation>
    <scope>NUCLEOTIDE SEQUENCE [LARGE SCALE GENOMIC DNA]</scope>
    <source>
        <strain evidence="2 3">JCM 18969</strain>
    </source>
</reference>
<dbReference type="SUPFAM" id="SSF54427">
    <property type="entry name" value="NTF2-like"/>
    <property type="match status" value="1"/>
</dbReference>
<protein>
    <recommendedName>
        <fullName evidence="1">YchJ-like middle NTF2-like domain-containing protein</fullName>
    </recommendedName>
</protein>
<name>A0A1Y2L1Y4_9PROT</name>
<evidence type="ECO:0000313" key="2">
    <source>
        <dbReference type="EMBL" id="OSQ38064.1"/>
    </source>
</evidence>